<feature type="domain" description="Peptidase M61 catalytic" evidence="2">
    <location>
        <begin position="338"/>
        <end position="385"/>
    </location>
</feature>
<dbReference type="InterPro" id="IPR036034">
    <property type="entry name" value="PDZ_sf"/>
</dbReference>
<dbReference type="PATRIC" id="fig|1280954.3.peg.3573"/>
<dbReference type="Gene3D" id="1.10.390.10">
    <property type="entry name" value="Neutral Protease Domain 2"/>
    <property type="match status" value="1"/>
</dbReference>
<sequence>MISARPDRSLLAAAALLIGCLLPATCAAPPAPAAEAQAAAPADMEIALTPRRPTGEKVEAIDITLLIREPALQPGDTFLSMAIVRVMAPGALKHPETLVAEDAAGALPLTIEEDPVDPSDFRQDRRWIAARASQGDVTVRYTIEPRVITAATRPGPLIDTRTELTGFYGAGNTMLALPVSGWPREVALTWDLSELEPGARAASSLGEGNATASVTAQNLNNTFFMAGPLRSQPGDGSGPFVTYWMTPAAFDLDGAAGWTRQAYDYFNSFFGASDTPFRIFMRTTERFQGGGGGGFNSFIFGTVDGEDRDPDEVRGLLAHEALHHFVRGYGDGGGAGGQQWYSEGVTNYYTVLLPYRAGLTSLDHYIDGFNGYAKSYYTNPQSNLSNAEVTRLFFSDGNAQIVPYNRGPLYIALLDAQIRAASGGELRVDNLIFDFLESGKDAADGVALWHDLVGIYLGEAGQAGFRDMMEGAPLDLPSDLFGPCFTAEDRMLQNFVIGFRPYKDEDGHTRAGPIVPGTPAEAAGIQRFDLIENPETLEAARDAAPGTPVTLSLQREGAAPFTITYTPWTPPRPGKQWVRTPVPEEDCNL</sequence>
<dbReference type="STRING" id="1280954.HPO_17736"/>
<keyword evidence="1" id="KW-0732">Signal</keyword>
<dbReference type="OrthoDB" id="7521939at2"/>
<feature type="chain" id="PRO_5001615200" evidence="1">
    <location>
        <begin position="28"/>
        <end position="589"/>
    </location>
</feature>
<evidence type="ECO:0000313" key="4">
    <source>
        <dbReference type="Proteomes" id="UP000027100"/>
    </source>
</evidence>
<comment type="caution">
    <text evidence="3">The sequence shown here is derived from an EMBL/GenBank/DDBJ whole genome shotgun (WGS) entry which is preliminary data.</text>
</comment>
<dbReference type="EMBL" id="ARYM01000031">
    <property type="protein sequence ID" value="KCZ96864.1"/>
    <property type="molecule type" value="Genomic_DNA"/>
</dbReference>
<proteinExistence type="predicted"/>
<keyword evidence="3" id="KW-0449">Lipoprotein</keyword>
<dbReference type="RefSeq" id="WP_035601911.1">
    <property type="nucleotide sequence ID" value="NZ_ARYM01000031.1"/>
</dbReference>
<name>A0A062VC06_9PROT</name>
<dbReference type="SUPFAM" id="SSF50156">
    <property type="entry name" value="PDZ domain-like"/>
    <property type="match status" value="1"/>
</dbReference>
<dbReference type="eggNOG" id="COG3975">
    <property type="taxonomic scope" value="Bacteria"/>
</dbReference>
<keyword evidence="4" id="KW-1185">Reference proteome</keyword>
<feature type="signal peptide" evidence="1">
    <location>
        <begin position="1"/>
        <end position="27"/>
    </location>
</feature>
<accession>A0A062VC06</accession>
<dbReference type="InterPro" id="IPR027268">
    <property type="entry name" value="Peptidase_M4/M1_CTD_sf"/>
</dbReference>
<dbReference type="AlphaFoldDB" id="A0A062VC06"/>
<dbReference type="PROSITE" id="PS51257">
    <property type="entry name" value="PROKAR_LIPOPROTEIN"/>
    <property type="match status" value="1"/>
</dbReference>
<evidence type="ECO:0000259" key="2">
    <source>
        <dbReference type="Pfam" id="PF05299"/>
    </source>
</evidence>
<dbReference type="InterPro" id="IPR007963">
    <property type="entry name" value="Peptidase_M61_catalytic"/>
</dbReference>
<dbReference type="Proteomes" id="UP000027100">
    <property type="component" value="Unassembled WGS sequence"/>
</dbReference>
<gene>
    <name evidence="3" type="ORF">HPO_17736</name>
</gene>
<evidence type="ECO:0000256" key="1">
    <source>
        <dbReference type="SAM" id="SignalP"/>
    </source>
</evidence>
<reference evidence="3 4" key="1">
    <citation type="journal article" date="2014" name="Antonie Van Leeuwenhoek">
        <title>Hyphomonas beringensis sp. nov. and Hyphomonas chukchiensis sp. nov., isolated from surface seawater of the Bering Sea and Chukchi Sea.</title>
        <authorList>
            <person name="Li C."/>
            <person name="Lai Q."/>
            <person name="Li G."/>
            <person name="Dong C."/>
            <person name="Wang J."/>
            <person name="Liao Y."/>
            <person name="Shao Z."/>
        </authorList>
    </citation>
    <scope>NUCLEOTIDE SEQUENCE [LARGE SCALE GENOMIC DNA]</scope>
    <source>
        <strain evidence="3 4">PS728</strain>
    </source>
</reference>
<organism evidence="3 4">
    <name type="scientific">Hyphomonas polymorpha PS728</name>
    <dbReference type="NCBI Taxonomy" id="1280954"/>
    <lineage>
        <taxon>Bacteria</taxon>
        <taxon>Pseudomonadati</taxon>
        <taxon>Pseudomonadota</taxon>
        <taxon>Alphaproteobacteria</taxon>
        <taxon>Hyphomonadales</taxon>
        <taxon>Hyphomonadaceae</taxon>
        <taxon>Hyphomonas</taxon>
    </lineage>
</organism>
<evidence type="ECO:0000313" key="3">
    <source>
        <dbReference type="EMBL" id="KCZ96864.1"/>
    </source>
</evidence>
<dbReference type="Pfam" id="PF05299">
    <property type="entry name" value="Peptidase_M61"/>
    <property type="match status" value="1"/>
</dbReference>
<protein>
    <submittedName>
        <fullName evidence="3">Putative lipoprotein</fullName>
    </submittedName>
</protein>